<evidence type="ECO:0000313" key="2">
    <source>
        <dbReference type="Proteomes" id="UP000688137"/>
    </source>
</evidence>
<organism evidence="1 2">
    <name type="scientific">Paramecium primaurelia</name>
    <dbReference type="NCBI Taxonomy" id="5886"/>
    <lineage>
        <taxon>Eukaryota</taxon>
        <taxon>Sar</taxon>
        <taxon>Alveolata</taxon>
        <taxon>Ciliophora</taxon>
        <taxon>Intramacronucleata</taxon>
        <taxon>Oligohymenophorea</taxon>
        <taxon>Peniculida</taxon>
        <taxon>Parameciidae</taxon>
        <taxon>Paramecium</taxon>
    </lineage>
</organism>
<comment type="caution">
    <text evidence="1">The sequence shown here is derived from an EMBL/GenBank/DDBJ whole genome shotgun (WGS) entry which is preliminary data.</text>
</comment>
<keyword evidence="2" id="KW-1185">Reference proteome</keyword>
<evidence type="ECO:0000313" key="1">
    <source>
        <dbReference type="EMBL" id="CAD8083157.1"/>
    </source>
</evidence>
<accession>A0A8S1MQ23</accession>
<gene>
    <name evidence="1" type="ORF">PPRIM_AZ9-3.1.T0690139</name>
</gene>
<dbReference type="EMBL" id="CAJJDM010000072">
    <property type="protein sequence ID" value="CAD8083157.1"/>
    <property type="molecule type" value="Genomic_DNA"/>
</dbReference>
<sequence length="176" mass="20729">MKFTKTVFVSLLNYARDPYIALQMLLLSRLRKDEIQQTENKIASDEAISYDCLTHQFKKSWNLEILSNFWQQETFQVNKDSVGQRQYLQIKFTQIFLTKPNLDLQQYKVCSTKFLDQDLMINFLKQQTGFVKGLGTQVNILVICVIFQQIKNNQKKIMVFIDFSNVYNTNDSTGKR</sequence>
<reference evidence="1" key="1">
    <citation type="submission" date="2021-01" db="EMBL/GenBank/DDBJ databases">
        <authorList>
            <consortium name="Genoscope - CEA"/>
            <person name="William W."/>
        </authorList>
    </citation>
    <scope>NUCLEOTIDE SEQUENCE</scope>
</reference>
<name>A0A8S1MQ23_PARPR</name>
<proteinExistence type="predicted"/>
<dbReference type="Proteomes" id="UP000688137">
    <property type="component" value="Unassembled WGS sequence"/>
</dbReference>
<protein>
    <submittedName>
        <fullName evidence="1">Uncharacterized protein</fullName>
    </submittedName>
</protein>
<dbReference type="AlphaFoldDB" id="A0A8S1MQ23"/>